<dbReference type="Proteomes" id="UP001595798">
    <property type="component" value="Unassembled WGS sequence"/>
</dbReference>
<organism evidence="1 2">
    <name type="scientific">Marinobacter lacisalsi</name>
    <dbReference type="NCBI Taxonomy" id="475979"/>
    <lineage>
        <taxon>Bacteria</taxon>
        <taxon>Pseudomonadati</taxon>
        <taxon>Pseudomonadota</taxon>
        <taxon>Gammaproteobacteria</taxon>
        <taxon>Pseudomonadales</taxon>
        <taxon>Marinobacteraceae</taxon>
        <taxon>Marinobacter</taxon>
    </lineage>
</organism>
<gene>
    <name evidence="1" type="ORF">ACFOZ5_01865</name>
</gene>
<evidence type="ECO:0008006" key="3">
    <source>
        <dbReference type="Google" id="ProtNLM"/>
    </source>
</evidence>
<evidence type="ECO:0000313" key="2">
    <source>
        <dbReference type="Proteomes" id="UP001595798"/>
    </source>
</evidence>
<dbReference type="SUPFAM" id="SSF69118">
    <property type="entry name" value="AhpD-like"/>
    <property type="match status" value="1"/>
</dbReference>
<proteinExistence type="predicted"/>
<dbReference type="Gene3D" id="1.20.1290.10">
    <property type="entry name" value="AhpD-like"/>
    <property type="match status" value="1"/>
</dbReference>
<dbReference type="RefSeq" id="WP_379885026.1">
    <property type="nucleotide sequence ID" value="NZ_JBHSDI010000001.1"/>
</dbReference>
<sequence length="175" mass="19584">MIRALASKRLDAAERELGESHDYMRHILNTSLRAFLRFAKIFPISDYRRGLPADAYHVARIVAARDEDCGTCVQVEVNLGVRDNVAPEILQAVIDRRPDQLPANLQIVYEFVGALVGKTGNDEELRQAIRRDYGEEGLVELALAIGASRFLPSVKRTLGYGKACSLVEVRLPEHR</sequence>
<reference evidence="2" key="1">
    <citation type="journal article" date="2019" name="Int. J. Syst. Evol. Microbiol.">
        <title>The Global Catalogue of Microorganisms (GCM) 10K type strain sequencing project: providing services to taxonomists for standard genome sequencing and annotation.</title>
        <authorList>
            <consortium name="The Broad Institute Genomics Platform"/>
            <consortium name="The Broad Institute Genome Sequencing Center for Infectious Disease"/>
            <person name="Wu L."/>
            <person name="Ma J."/>
        </authorList>
    </citation>
    <scope>NUCLEOTIDE SEQUENCE [LARGE SCALE GENOMIC DNA]</scope>
    <source>
        <strain evidence="2">CECT 7297</strain>
    </source>
</reference>
<name>A0ABV8QBP7_9GAMM</name>
<evidence type="ECO:0000313" key="1">
    <source>
        <dbReference type="EMBL" id="MFC4257772.1"/>
    </source>
</evidence>
<comment type="caution">
    <text evidence="1">The sequence shown here is derived from an EMBL/GenBank/DDBJ whole genome shotgun (WGS) entry which is preliminary data.</text>
</comment>
<protein>
    <recommendedName>
        <fullName evidence="3">Carboxymuconolactone decarboxylase-like domain-containing protein</fullName>
    </recommendedName>
</protein>
<accession>A0ABV8QBP7</accession>
<dbReference type="InterPro" id="IPR029032">
    <property type="entry name" value="AhpD-like"/>
</dbReference>
<keyword evidence="2" id="KW-1185">Reference proteome</keyword>
<dbReference type="EMBL" id="JBHSDI010000001">
    <property type="protein sequence ID" value="MFC4257772.1"/>
    <property type="molecule type" value="Genomic_DNA"/>
</dbReference>